<dbReference type="EMBL" id="QKWP01002895">
    <property type="protein sequence ID" value="RIB01887.1"/>
    <property type="molecule type" value="Genomic_DNA"/>
</dbReference>
<organism evidence="1 2">
    <name type="scientific">Gigaspora rosea</name>
    <dbReference type="NCBI Taxonomy" id="44941"/>
    <lineage>
        <taxon>Eukaryota</taxon>
        <taxon>Fungi</taxon>
        <taxon>Fungi incertae sedis</taxon>
        <taxon>Mucoromycota</taxon>
        <taxon>Glomeromycotina</taxon>
        <taxon>Glomeromycetes</taxon>
        <taxon>Diversisporales</taxon>
        <taxon>Gigasporaceae</taxon>
        <taxon>Gigaspora</taxon>
    </lineage>
</organism>
<reference evidence="1 2" key="1">
    <citation type="submission" date="2018-06" db="EMBL/GenBank/DDBJ databases">
        <title>Comparative genomics reveals the genomic features of Rhizophagus irregularis, R. cerebriforme, R. diaphanum and Gigaspora rosea, and their symbiotic lifestyle signature.</title>
        <authorList>
            <person name="Morin E."/>
            <person name="San Clemente H."/>
            <person name="Chen E.C.H."/>
            <person name="De La Providencia I."/>
            <person name="Hainaut M."/>
            <person name="Kuo A."/>
            <person name="Kohler A."/>
            <person name="Murat C."/>
            <person name="Tang N."/>
            <person name="Roy S."/>
            <person name="Loubradou J."/>
            <person name="Henrissat B."/>
            <person name="Grigoriev I.V."/>
            <person name="Corradi N."/>
            <person name="Roux C."/>
            <person name="Martin F.M."/>
        </authorList>
    </citation>
    <scope>NUCLEOTIDE SEQUENCE [LARGE SCALE GENOMIC DNA]</scope>
    <source>
        <strain evidence="1 2">DAOM 194757</strain>
    </source>
</reference>
<accession>A0A397TYJ6</accession>
<name>A0A397TYJ6_9GLOM</name>
<proteinExistence type="predicted"/>
<gene>
    <name evidence="1" type="ORF">C2G38_936080</name>
</gene>
<comment type="caution">
    <text evidence="1">The sequence shown here is derived from an EMBL/GenBank/DDBJ whole genome shotgun (WGS) entry which is preliminary data.</text>
</comment>
<dbReference type="AlphaFoldDB" id="A0A397TYJ6"/>
<dbReference type="Proteomes" id="UP000266673">
    <property type="component" value="Unassembled WGS sequence"/>
</dbReference>
<dbReference type="OrthoDB" id="2440775at2759"/>
<keyword evidence="2" id="KW-1185">Reference proteome</keyword>
<evidence type="ECO:0000313" key="2">
    <source>
        <dbReference type="Proteomes" id="UP000266673"/>
    </source>
</evidence>
<protein>
    <submittedName>
        <fullName evidence="1">Uncharacterized protein</fullName>
    </submittedName>
</protein>
<evidence type="ECO:0000313" key="1">
    <source>
        <dbReference type="EMBL" id="RIB01887.1"/>
    </source>
</evidence>
<sequence length="206" mass="23533">MGDNNFIKFSNPNSSVKTCSCCGSIRKKEEFYYSHRDNPQYENSTCNQCRLSLKNAQKEVDPLTRKKTKLQASLNTPVPRISTTVAQANINSGRSISDLEDLELNDDISQEQSLEYLEKIKESDDTTGFLYTLDEVQEFIAKQFQDSEDLSEQVKLNFEIELDPSLVESVFPNQKFQSSTQDLEAAKKSFINLQIYLFCHLNMGLV</sequence>